<keyword evidence="1 3" id="KW-0853">WD repeat</keyword>
<dbReference type="SUPFAM" id="SSF50978">
    <property type="entry name" value="WD40 repeat-like"/>
    <property type="match status" value="1"/>
</dbReference>
<dbReference type="PROSITE" id="PS50294">
    <property type="entry name" value="WD_REPEATS_REGION"/>
    <property type="match status" value="1"/>
</dbReference>
<gene>
    <name evidence="4" type="ORF">ALECFALPRED_006863</name>
</gene>
<comment type="caution">
    <text evidence="4">The sequence shown here is derived from an EMBL/GenBank/DDBJ whole genome shotgun (WGS) entry which is preliminary data.</text>
</comment>
<dbReference type="PANTHER" id="PTHR19848">
    <property type="entry name" value="WD40 REPEAT PROTEIN"/>
    <property type="match status" value="1"/>
</dbReference>
<keyword evidence="5" id="KW-1185">Reference proteome</keyword>
<dbReference type="InterPro" id="IPR001680">
    <property type="entry name" value="WD40_rpt"/>
</dbReference>
<dbReference type="SMART" id="SM00320">
    <property type="entry name" value="WD40"/>
    <property type="match status" value="4"/>
</dbReference>
<dbReference type="AlphaFoldDB" id="A0A8H3IWE4"/>
<organism evidence="4 5">
    <name type="scientific">Alectoria fallacina</name>
    <dbReference type="NCBI Taxonomy" id="1903189"/>
    <lineage>
        <taxon>Eukaryota</taxon>
        <taxon>Fungi</taxon>
        <taxon>Dikarya</taxon>
        <taxon>Ascomycota</taxon>
        <taxon>Pezizomycotina</taxon>
        <taxon>Lecanoromycetes</taxon>
        <taxon>OSLEUM clade</taxon>
        <taxon>Lecanoromycetidae</taxon>
        <taxon>Lecanorales</taxon>
        <taxon>Lecanorineae</taxon>
        <taxon>Parmeliaceae</taxon>
        <taxon>Alectoria</taxon>
    </lineage>
</organism>
<name>A0A8H3IWE4_9LECA</name>
<keyword evidence="2" id="KW-0677">Repeat</keyword>
<protein>
    <recommendedName>
        <fullName evidence="6">WD40 repeat-like protein</fullName>
    </recommendedName>
</protein>
<proteinExistence type="predicted"/>
<reference evidence="4" key="1">
    <citation type="submission" date="2021-03" db="EMBL/GenBank/DDBJ databases">
        <authorList>
            <person name="Tagirdzhanova G."/>
        </authorList>
    </citation>
    <scope>NUCLEOTIDE SEQUENCE</scope>
</reference>
<dbReference type="Pfam" id="PF00400">
    <property type="entry name" value="WD40"/>
    <property type="match status" value="1"/>
</dbReference>
<dbReference type="InterPro" id="IPR036322">
    <property type="entry name" value="WD40_repeat_dom_sf"/>
</dbReference>
<dbReference type="OrthoDB" id="1367865at2759"/>
<dbReference type="Proteomes" id="UP000664203">
    <property type="component" value="Unassembled WGS sequence"/>
</dbReference>
<dbReference type="InterPro" id="IPR015943">
    <property type="entry name" value="WD40/YVTN_repeat-like_dom_sf"/>
</dbReference>
<evidence type="ECO:0000313" key="5">
    <source>
        <dbReference type="Proteomes" id="UP000664203"/>
    </source>
</evidence>
<sequence>MPSYNTAQFRKDWVYAIDRDFHSPDGTTPAIYAAGQPTEWGHEHAKIPLPAEPGAAGLNADESLLAVALDQNIHIYSVADRSLSQVLRGHVSRVDALFFHPRDGGKLVSCAMNHRSGSVIAEPEIVFWDLVEQRKRALLTEETLHALGKRAVNGVAKELEEAAEPWKMDDDDEAALATDVEKAISALNIKSQARTNTRIHGRLVGSFGSQVFNSTGTSLVFLPGNSPNANGDDKWDISIYDIRTHSVRLTLSGHRDAIMWVGFSPNDKLLASVSWDQTFKIWDHDSGHLCHTFRSSGQNWTGAFSPDSRFFAGTSGQGRLWVWDVTHGLEVATHDASSSPWCRSVDWSPDGRRLLVGAQGLGRVLEFDLKSQAVAQERVLSTAKSPELLQQMGGPFLEVTMVKYLDRGRMMALKACGSDDGLEVFDFVGCQKWRFAPARGLDRGWAFGGNFVVVEGMGMIASVDADAVRFWKVPFGGRGE</sequence>
<dbReference type="EMBL" id="CAJPDR010000444">
    <property type="protein sequence ID" value="CAF9936475.1"/>
    <property type="molecule type" value="Genomic_DNA"/>
</dbReference>
<evidence type="ECO:0008006" key="6">
    <source>
        <dbReference type="Google" id="ProtNLM"/>
    </source>
</evidence>
<evidence type="ECO:0000256" key="2">
    <source>
        <dbReference type="ARBA" id="ARBA00022737"/>
    </source>
</evidence>
<feature type="repeat" description="WD" evidence="3">
    <location>
        <begin position="251"/>
        <end position="292"/>
    </location>
</feature>
<evidence type="ECO:0000256" key="1">
    <source>
        <dbReference type="ARBA" id="ARBA00022574"/>
    </source>
</evidence>
<dbReference type="Gene3D" id="2.130.10.10">
    <property type="entry name" value="YVTN repeat-like/Quinoprotein amine dehydrogenase"/>
    <property type="match status" value="2"/>
</dbReference>
<evidence type="ECO:0000313" key="4">
    <source>
        <dbReference type="EMBL" id="CAF9936475.1"/>
    </source>
</evidence>
<dbReference type="PANTHER" id="PTHR19848:SF8">
    <property type="entry name" value="F-BOX AND WD REPEAT DOMAIN CONTAINING 7"/>
    <property type="match status" value="1"/>
</dbReference>
<evidence type="ECO:0000256" key="3">
    <source>
        <dbReference type="PROSITE-ProRule" id="PRU00221"/>
    </source>
</evidence>
<dbReference type="PROSITE" id="PS50082">
    <property type="entry name" value="WD_REPEATS_2"/>
    <property type="match status" value="1"/>
</dbReference>
<accession>A0A8H3IWE4</accession>